<accession>A0ABV5G6J0</accession>
<dbReference type="Proteomes" id="UP001589575">
    <property type="component" value="Unassembled WGS sequence"/>
</dbReference>
<sequence>MEPVGSSTSSAPQARTSSRRFSRSSGTMVMRNRACSTAGPQTSASRDTAAARWSENASLRLRAPGSPGGISGPRRPRPRRSRRVDRDTVPDERGVRASPESCPMPRATPCSTATGSKEVMTRC</sequence>
<feature type="compositionally biased region" description="Polar residues" evidence="1">
    <location>
        <begin position="1"/>
        <end position="14"/>
    </location>
</feature>
<feature type="compositionally biased region" description="Basic residues" evidence="1">
    <location>
        <begin position="74"/>
        <end position="83"/>
    </location>
</feature>
<evidence type="ECO:0000313" key="3">
    <source>
        <dbReference type="Proteomes" id="UP001589575"/>
    </source>
</evidence>
<organism evidence="2 3">
    <name type="scientific">Citricoccus parietis</name>
    <dbReference type="NCBI Taxonomy" id="592307"/>
    <lineage>
        <taxon>Bacteria</taxon>
        <taxon>Bacillati</taxon>
        <taxon>Actinomycetota</taxon>
        <taxon>Actinomycetes</taxon>
        <taxon>Micrococcales</taxon>
        <taxon>Micrococcaceae</taxon>
        <taxon>Citricoccus</taxon>
    </lineage>
</organism>
<comment type="caution">
    <text evidence="2">The sequence shown here is derived from an EMBL/GenBank/DDBJ whole genome shotgun (WGS) entry which is preliminary data.</text>
</comment>
<name>A0ABV5G6J0_9MICC</name>
<reference evidence="2 3" key="1">
    <citation type="submission" date="2024-09" db="EMBL/GenBank/DDBJ databases">
        <authorList>
            <person name="Sun Q."/>
            <person name="Mori K."/>
        </authorList>
    </citation>
    <scope>NUCLEOTIDE SEQUENCE [LARGE SCALE GENOMIC DNA]</scope>
    <source>
        <strain evidence="2 3">CCM 7609</strain>
    </source>
</reference>
<proteinExistence type="predicted"/>
<feature type="compositionally biased region" description="Polar residues" evidence="1">
    <location>
        <begin position="34"/>
        <end position="46"/>
    </location>
</feature>
<feature type="region of interest" description="Disordered" evidence="1">
    <location>
        <begin position="1"/>
        <end position="123"/>
    </location>
</feature>
<dbReference type="EMBL" id="JBHMFI010000002">
    <property type="protein sequence ID" value="MFB9074549.1"/>
    <property type="molecule type" value="Genomic_DNA"/>
</dbReference>
<feature type="compositionally biased region" description="Basic and acidic residues" evidence="1">
    <location>
        <begin position="84"/>
        <end position="95"/>
    </location>
</feature>
<keyword evidence="3" id="KW-1185">Reference proteome</keyword>
<evidence type="ECO:0000313" key="2">
    <source>
        <dbReference type="EMBL" id="MFB9074549.1"/>
    </source>
</evidence>
<gene>
    <name evidence="2" type="ORF">ACFFX0_26505</name>
</gene>
<evidence type="ECO:0000256" key="1">
    <source>
        <dbReference type="SAM" id="MobiDB-lite"/>
    </source>
</evidence>
<protein>
    <submittedName>
        <fullName evidence="2">Uncharacterized protein</fullName>
    </submittedName>
</protein>